<dbReference type="EMBL" id="WWCP01000001">
    <property type="protein sequence ID" value="MYM80530.1"/>
    <property type="molecule type" value="Genomic_DNA"/>
</dbReference>
<comment type="caution">
    <text evidence="1">The sequence shown here is derived from an EMBL/GenBank/DDBJ whole genome shotgun (WGS) entry which is preliminary data.</text>
</comment>
<proteinExistence type="predicted"/>
<reference evidence="1 2" key="1">
    <citation type="submission" date="2019-12" db="EMBL/GenBank/DDBJ databases">
        <title>Novel species isolated from a subtropical stream in China.</title>
        <authorList>
            <person name="Lu H."/>
        </authorList>
    </citation>
    <scope>NUCLEOTIDE SEQUENCE [LARGE SCALE GENOMIC DNA]</scope>
    <source>
        <strain evidence="1 2">FT50W</strain>
    </source>
</reference>
<dbReference type="AlphaFoldDB" id="A0A6L8MCZ4"/>
<accession>A0A6L8MCZ4</accession>
<evidence type="ECO:0000313" key="2">
    <source>
        <dbReference type="Proteomes" id="UP000474565"/>
    </source>
</evidence>
<protein>
    <submittedName>
        <fullName evidence="1">Uncharacterized protein</fullName>
    </submittedName>
</protein>
<sequence>MRAFVVENGVVINTIEVDSLDIVPGLIEATVGGVGWHWDGKNLMPPVEVLPTVADYDAALTGMFEAKARERRYDGRISCALRAGYAGPFQAEGAAFASWMDECNALAYRIMAEVLSNTRPQPSVPELLALMPVLVWPE</sequence>
<dbReference type="RefSeq" id="WP_161017939.1">
    <property type="nucleotide sequence ID" value="NZ_WWCP01000001.1"/>
</dbReference>
<evidence type="ECO:0000313" key="1">
    <source>
        <dbReference type="EMBL" id="MYM80530.1"/>
    </source>
</evidence>
<name>A0A6L8MCZ4_9BURK</name>
<organism evidence="1 2">
    <name type="scientific">Duganella lactea</name>
    <dbReference type="NCBI Taxonomy" id="2692173"/>
    <lineage>
        <taxon>Bacteria</taxon>
        <taxon>Pseudomonadati</taxon>
        <taxon>Pseudomonadota</taxon>
        <taxon>Betaproteobacteria</taxon>
        <taxon>Burkholderiales</taxon>
        <taxon>Oxalobacteraceae</taxon>
        <taxon>Telluria group</taxon>
        <taxon>Duganella</taxon>
    </lineage>
</organism>
<gene>
    <name evidence="1" type="ORF">GTP44_00965</name>
</gene>
<dbReference type="Proteomes" id="UP000474565">
    <property type="component" value="Unassembled WGS sequence"/>
</dbReference>